<keyword evidence="1" id="KW-0472">Membrane</keyword>
<evidence type="ECO:0000313" key="3">
    <source>
        <dbReference type="Proteomes" id="UP001205998"/>
    </source>
</evidence>
<evidence type="ECO:0000313" key="2">
    <source>
        <dbReference type="EMBL" id="KAI5613818.1"/>
    </source>
</evidence>
<dbReference type="EMBL" id="MU562185">
    <property type="protein sequence ID" value="KAI5613818.1"/>
    <property type="molecule type" value="Genomic_DNA"/>
</dbReference>
<dbReference type="Proteomes" id="UP001205998">
    <property type="component" value="Unassembled WGS sequence"/>
</dbReference>
<gene>
    <name evidence="2" type="ORF">C0J50_11291</name>
</gene>
<proteinExistence type="predicted"/>
<feature type="non-terminal residue" evidence="2">
    <location>
        <position position="1"/>
    </location>
</feature>
<sequence length="89" mass="9830">LKQHTLKIVTKRGSTDGSLLETGIVLEGKQVIAGLKSIPAACVILLALIYAVNLSYPKPLRYTFEFENLLEVDSGKLFPKILSFKNKLL</sequence>
<organism evidence="2 3">
    <name type="scientific">Silurus asotus</name>
    <name type="common">Amur catfish</name>
    <name type="synonym">Parasilurus asotus</name>
    <dbReference type="NCBI Taxonomy" id="30991"/>
    <lineage>
        <taxon>Eukaryota</taxon>
        <taxon>Metazoa</taxon>
        <taxon>Chordata</taxon>
        <taxon>Craniata</taxon>
        <taxon>Vertebrata</taxon>
        <taxon>Euteleostomi</taxon>
        <taxon>Actinopterygii</taxon>
        <taxon>Neopterygii</taxon>
        <taxon>Teleostei</taxon>
        <taxon>Ostariophysi</taxon>
        <taxon>Siluriformes</taxon>
        <taxon>Siluridae</taxon>
        <taxon>Silurus</taxon>
    </lineage>
</organism>
<comment type="caution">
    <text evidence="2">The sequence shown here is derived from an EMBL/GenBank/DDBJ whole genome shotgun (WGS) entry which is preliminary data.</text>
</comment>
<keyword evidence="3" id="KW-1185">Reference proteome</keyword>
<feature type="transmembrane region" description="Helical" evidence="1">
    <location>
        <begin position="38"/>
        <end position="56"/>
    </location>
</feature>
<name>A0AAD5ACB5_SILAS</name>
<dbReference type="AlphaFoldDB" id="A0AAD5ACB5"/>
<evidence type="ECO:0000256" key="1">
    <source>
        <dbReference type="SAM" id="Phobius"/>
    </source>
</evidence>
<keyword evidence="1" id="KW-1133">Transmembrane helix</keyword>
<protein>
    <submittedName>
        <fullName evidence="2">Uncharacterized protein</fullName>
    </submittedName>
</protein>
<keyword evidence="1" id="KW-0812">Transmembrane</keyword>
<accession>A0AAD5ACB5</accession>
<reference evidence="2" key="1">
    <citation type="submission" date="2018-07" db="EMBL/GenBank/DDBJ databases">
        <title>Comparative genomics of catfishes provides insights into carnivory and benthic adaptation.</title>
        <authorList>
            <person name="Zhang Y."/>
            <person name="Wang D."/>
            <person name="Peng Z."/>
            <person name="Zheng S."/>
            <person name="Shao F."/>
            <person name="Tao W."/>
        </authorList>
    </citation>
    <scope>NUCLEOTIDE SEQUENCE</scope>
    <source>
        <strain evidence="2">Chongqing</strain>
    </source>
</reference>
<feature type="non-terminal residue" evidence="2">
    <location>
        <position position="89"/>
    </location>
</feature>